<evidence type="ECO:0000259" key="4">
    <source>
        <dbReference type="PROSITE" id="PS50987"/>
    </source>
</evidence>
<dbReference type="Pfam" id="PF12840">
    <property type="entry name" value="HTH_20"/>
    <property type="match status" value="1"/>
</dbReference>
<dbReference type="Proteomes" id="UP000824334">
    <property type="component" value="Chromosome"/>
</dbReference>
<dbReference type="InterPro" id="IPR001845">
    <property type="entry name" value="HTH_ArsR_DNA-bd_dom"/>
</dbReference>
<proteinExistence type="predicted"/>
<protein>
    <submittedName>
        <fullName evidence="5">Helix-turn-helix domain-containing protein</fullName>
    </submittedName>
</protein>
<keyword evidence="1" id="KW-0805">Transcription regulation</keyword>
<dbReference type="EMBL" id="CP080034">
    <property type="protein sequence ID" value="QYC09465.1"/>
    <property type="molecule type" value="Genomic_DNA"/>
</dbReference>
<sequence>MEMKSAIEALGALAHDGRLNIFRALVRAGPQGLAAGRLGEAVGMAASTLSNNLNILTRAGLTSAVRDGRSIIYAADYGRMGALLAYLMEDCCQGSPAVCAPLSEVVNRAMCCPPDDGR</sequence>
<dbReference type="InterPro" id="IPR051011">
    <property type="entry name" value="Metal_resp_trans_reg"/>
</dbReference>
<evidence type="ECO:0000256" key="2">
    <source>
        <dbReference type="ARBA" id="ARBA00023125"/>
    </source>
</evidence>
<keyword evidence="3" id="KW-0804">Transcription</keyword>
<dbReference type="PROSITE" id="PS50987">
    <property type="entry name" value="HTH_ARSR_2"/>
    <property type="match status" value="1"/>
</dbReference>
<keyword evidence="2" id="KW-0238">DNA-binding</keyword>
<dbReference type="CDD" id="cd00090">
    <property type="entry name" value="HTH_ARSR"/>
    <property type="match status" value="1"/>
</dbReference>
<evidence type="ECO:0000256" key="3">
    <source>
        <dbReference type="ARBA" id="ARBA00023163"/>
    </source>
</evidence>
<dbReference type="PANTHER" id="PTHR43132">
    <property type="entry name" value="ARSENICAL RESISTANCE OPERON REPRESSOR ARSR-RELATED"/>
    <property type="match status" value="1"/>
</dbReference>
<evidence type="ECO:0000313" key="6">
    <source>
        <dbReference type="Proteomes" id="UP000824334"/>
    </source>
</evidence>
<dbReference type="SMART" id="SM00418">
    <property type="entry name" value="HTH_ARSR"/>
    <property type="match status" value="1"/>
</dbReference>
<keyword evidence="6" id="KW-1185">Reference proteome</keyword>
<dbReference type="PANTHER" id="PTHR43132:SF2">
    <property type="entry name" value="ARSENICAL RESISTANCE OPERON REPRESSOR ARSR-RELATED"/>
    <property type="match status" value="1"/>
</dbReference>
<accession>A0ABX8TI50</accession>
<gene>
    <name evidence="5" type="ORF">KWG56_12765</name>
</gene>
<name>A0ABX8TI50_9CAUL</name>
<dbReference type="InterPro" id="IPR011991">
    <property type="entry name" value="ArsR-like_HTH"/>
</dbReference>
<evidence type="ECO:0000256" key="1">
    <source>
        <dbReference type="ARBA" id="ARBA00023015"/>
    </source>
</evidence>
<evidence type="ECO:0000313" key="5">
    <source>
        <dbReference type="EMBL" id="QYC09465.1"/>
    </source>
</evidence>
<organism evidence="5 6">
    <name type="scientific">Brevundimonas nasdae</name>
    <dbReference type="NCBI Taxonomy" id="172043"/>
    <lineage>
        <taxon>Bacteria</taxon>
        <taxon>Pseudomonadati</taxon>
        <taxon>Pseudomonadota</taxon>
        <taxon>Alphaproteobacteria</taxon>
        <taxon>Caulobacterales</taxon>
        <taxon>Caulobacteraceae</taxon>
        <taxon>Brevundimonas</taxon>
    </lineage>
</organism>
<reference evidence="5 6" key="1">
    <citation type="submission" date="2021-07" db="EMBL/GenBank/DDBJ databases">
        <title>Isolation and characterization of bacteria from a gold mining with a capacity of golden bioaccumulation.</title>
        <authorList>
            <person name="Yang X.J."/>
        </authorList>
    </citation>
    <scope>NUCLEOTIDE SEQUENCE [LARGE SCALE GENOMIC DNA]</scope>
    <source>
        <strain evidence="5 6">Au29</strain>
    </source>
</reference>
<feature type="domain" description="HTH arsR-type" evidence="4">
    <location>
        <begin position="1"/>
        <end position="95"/>
    </location>
</feature>